<accession>A0A6C0BKL8</accession>
<protein>
    <recommendedName>
        <fullName evidence="1">Protein-arginine deiminase C-terminal domain-containing protein</fullName>
    </recommendedName>
</protein>
<dbReference type="Gene3D" id="3.75.10.10">
    <property type="entry name" value="L-arginine/glycine Amidinotransferase, Chain A"/>
    <property type="match status" value="1"/>
</dbReference>
<dbReference type="GO" id="GO:0005509">
    <property type="term" value="F:calcium ion binding"/>
    <property type="evidence" value="ECO:0007669"/>
    <property type="project" value="InterPro"/>
</dbReference>
<dbReference type="PANTHER" id="PTHR10837">
    <property type="entry name" value="PEPTIDYLARGININE DEIMINASE"/>
    <property type="match status" value="1"/>
</dbReference>
<dbReference type="SUPFAM" id="SSF55909">
    <property type="entry name" value="Pentein"/>
    <property type="match status" value="1"/>
</dbReference>
<evidence type="ECO:0000259" key="1">
    <source>
        <dbReference type="Pfam" id="PF03068"/>
    </source>
</evidence>
<dbReference type="GO" id="GO:0004668">
    <property type="term" value="F:protein-arginine deiminase activity"/>
    <property type="evidence" value="ECO:0007669"/>
    <property type="project" value="InterPro"/>
</dbReference>
<dbReference type="InterPro" id="IPR013530">
    <property type="entry name" value="PAD_C"/>
</dbReference>
<reference evidence="2" key="1">
    <citation type="journal article" date="2020" name="Nature">
        <title>Giant virus diversity and host interactions through global metagenomics.</title>
        <authorList>
            <person name="Schulz F."/>
            <person name="Roux S."/>
            <person name="Paez-Espino D."/>
            <person name="Jungbluth S."/>
            <person name="Walsh D.A."/>
            <person name="Denef V.J."/>
            <person name="McMahon K.D."/>
            <person name="Konstantinidis K.T."/>
            <person name="Eloe-Fadrosh E.A."/>
            <person name="Kyrpides N.C."/>
            <person name="Woyke T."/>
        </authorList>
    </citation>
    <scope>NUCLEOTIDE SEQUENCE</scope>
    <source>
        <strain evidence="2">GVMAG-M-3300014204-73</strain>
    </source>
</reference>
<dbReference type="AlphaFoldDB" id="A0A6C0BKL8"/>
<dbReference type="Pfam" id="PF03068">
    <property type="entry name" value="PAD"/>
    <property type="match status" value="1"/>
</dbReference>
<feature type="domain" description="Protein-arginine deiminase C-terminal" evidence="1">
    <location>
        <begin position="241"/>
        <end position="633"/>
    </location>
</feature>
<dbReference type="PANTHER" id="PTHR10837:SF8">
    <property type="entry name" value="PROTEIN-ARGININE DEIMINASE"/>
    <property type="match status" value="1"/>
</dbReference>
<name>A0A6C0BKL8_9ZZZZ</name>
<dbReference type="InterPro" id="IPR004303">
    <property type="entry name" value="PAD"/>
</dbReference>
<evidence type="ECO:0000313" key="2">
    <source>
        <dbReference type="EMBL" id="QHS92726.1"/>
    </source>
</evidence>
<sequence length="643" mass="74221">MVSLYLKASTPFQLTDYVTFPNGQCRVDSVHGCQIKLVTFPNQVCRRTRQLLPGKIYRIPIPPPLGYELWVTTQSSFAQAVINHQTMTFYTLPEQWIQVPQVHENQNIGHTWTWNQPTPGAILLPNLNNDPRLYLPLKFPHFVTTSKHPSRQRVSQEMSYYLGPDMTMHFYLENLLPVSVYDRQGHVVLGHNLTTGHYSPLSPPLTMTATYFLSCNELISRHTQPIIRISIGLFRGQQLLLSDHLICHLAPLIFPPVTQPINMIYLSEMLGVHGNQTFLRNVIRICRHERLPYTIIRDPRISSYHRWLQDIMKFASVTDGHTTQQVILKGPNYSREQDVSYLRSYFATIPQYDLIFEGLNNLDGFGNVQVSPPIRPDYPLGRIIYGVSHAGAQKNLSYHLSDLLESQQVQSPIQIETSWLLVGHVDEVVAFVPDDSQVGFRMLIVSPRKFYQLLDQLDPQTICFKGRHNHYLFDTLSSEVTSRFSPEIKNTCIYRSQLKVKDLLNWKELREDNQNYQIKLDVIRHTLTTQLRLKPSQVFEIPICYWPRSIATRAKAVFPNLINHLYGNGVLIAPKPYGPKVGKVDIFEDSFQQAIPSQIHVYFVSDWDHYYLLDGDIHCGTNVMRAQMSHPWWMMQPPGAYNV</sequence>
<dbReference type="GO" id="GO:0005737">
    <property type="term" value="C:cytoplasm"/>
    <property type="evidence" value="ECO:0007669"/>
    <property type="project" value="InterPro"/>
</dbReference>
<dbReference type="EMBL" id="MN739189">
    <property type="protein sequence ID" value="QHS92726.1"/>
    <property type="molecule type" value="Genomic_DNA"/>
</dbReference>
<proteinExistence type="predicted"/>
<organism evidence="2">
    <name type="scientific">viral metagenome</name>
    <dbReference type="NCBI Taxonomy" id="1070528"/>
    <lineage>
        <taxon>unclassified sequences</taxon>
        <taxon>metagenomes</taxon>
        <taxon>organismal metagenomes</taxon>
    </lineage>
</organism>